<dbReference type="InterPro" id="IPR021527">
    <property type="entry name" value="DUF2795"/>
</dbReference>
<proteinExistence type="predicted"/>
<gene>
    <name evidence="2" type="ORF">SAHL_15565</name>
</gene>
<dbReference type="Pfam" id="PF11387">
    <property type="entry name" value="DUF2795"/>
    <property type="match status" value="1"/>
</dbReference>
<feature type="region of interest" description="Disordered" evidence="1">
    <location>
        <begin position="1"/>
        <end position="41"/>
    </location>
</feature>
<sequence>MTANVPIEDTPAGADRCSRVRPRRAIRAPPAATSSPQRTAAASVQIRVDRCHRGCCDRASFNHRTRPMAHDPTDIAGYLDGAKFPATGGELAGVAAGNGAPEDVLTRLRSFEGRHFEDANAVAQALTQGRD</sequence>
<dbReference type="Proteomes" id="UP000285123">
    <property type="component" value="Unassembled WGS sequence"/>
</dbReference>
<protein>
    <recommendedName>
        <fullName evidence="4">DUF2795 domain-containing protein</fullName>
    </recommendedName>
</protein>
<organism evidence="2 3">
    <name type="scientific">Salinisphaera orenii YIM 95161</name>
    <dbReference type="NCBI Taxonomy" id="1051139"/>
    <lineage>
        <taxon>Bacteria</taxon>
        <taxon>Pseudomonadati</taxon>
        <taxon>Pseudomonadota</taxon>
        <taxon>Gammaproteobacteria</taxon>
        <taxon>Salinisphaerales</taxon>
        <taxon>Salinisphaeraceae</taxon>
        <taxon>Salinisphaera</taxon>
    </lineage>
</organism>
<evidence type="ECO:0008006" key="4">
    <source>
        <dbReference type="Google" id="ProtNLM"/>
    </source>
</evidence>
<name>A0A423PGA0_9GAMM</name>
<evidence type="ECO:0000313" key="2">
    <source>
        <dbReference type="EMBL" id="ROO24604.1"/>
    </source>
</evidence>
<accession>A0A423PGA0</accession>
<feature type="compositionally biased region" description="Low complexity" evidence="1">
    <location>
        <begin position="27"/>
        <end position="36"/>
    </location>
</feature>
<comment type="caution">
    <text evidence="2">The sequence shown here is derived from an EMBL/GenBank/DDBJ whole genome shotgun (WGS) entry which is preliminary data.</text>
</comment>
<dbReference type="AlphaFoldDB" id="A0A423PGA0"/>
<reference evidence="2 3" key="1">
    <citation type="submission" date="2013-10" db="EMBL/GenBank/DDBJ databases">
        <title>Salinisphaera halophila YIM 95161 Genome Sequencing.</title>
        <authorList>
            <person name="Lai Q."/>
            <person name="Li C."/>
            <person name="Shao Z."/>
        </authorList>
    </citation>
    <scope>NUCLEOTIDE SEQUENCE [LARGE SCALE GENOMIC DNA]</scope>
    <source>
        <strain evidence="2 3">YIM 95161</strain>
    </source>
</reference>
<evidence type="ECO:0000256" key="1">
    <source>
        <dbReference type="SAM" id="MobiDB-lite"/>
    </source>
</evidence>
<dbReference type="EMBL" id="AYKF01000125">
    <property type="protein sequence ID" value="ROO24604.1"/>
    <property type="molecule type" value="Genomic_DNA"/>
</dbReference>
<evidence type="ECO:0000313" key="3">
    <source>
        <dbReference type="Proteomes" id="UP000285123"/>
    </source>
</evidence>